<evidence type="ECO:0000313" key="6">
    <source>
        <dbReference type="EMBL" id="AXH93176.1"/>
    </source>
</evidence>
<dbReference type="SUPFAM" id="SSF46689">
    <property type="entry name" value="Homeodomain-like"/>
    <property type="match status" value="1"/>
</dbReference>
<proteinExistence type="predicted"/>
<evidence type="ECO:0000256" key="1">
    <source>
        <dbReference type="ARBA" id="ARBA00023015"/>
    </source>
</evidence>
<keyword evidence="3" id="KW-0804">Transcription</keyword>
<dbReference type="PANTHER" id="PTHR47506">
    <property type="entry name" value="TRANSCRIPTIONAL REGULATORY PROTEIN"/>
    <property type="match status" value="1"/>
</dbReference>
<reference evidence="7 9" key="3">
    <citation type="submission" date="2019-09" db="EMBL/GenBank/DDBJ databases">
        <title>High taxonomic diversity of Micromonospora strains isolated from Medicago sativa nodules in different geographical locations.</title>
        <authorList>
            <person name="Martinez-Hidalgo P."/>
            <person name="Flores-Felix J.D."/>
            <person name="Velazquez E."/>
            <person name="Brau L."/>
            <person name="Trujillo M.E."/>
            <person name="Martinez-Molina E."/>
        </authorList>
    </citation>
    <scope>NUCLEOTIDE SEQUENCE [LARGE SCALE GENOMIC DNA]</scope>
    <source>
        <strain evidence="7 9">ALFB5</strain>
    </source>
</reference>
<dbReference type="PRINTS" id="PR00455">
    <property type="entry name" value="HTHTETR"/>
</dbReference>
<evidence type="ECO:0000256" key="3">
    <source>
        <dbReference type="ARBA" id="ARBA00023163"/>
    </source>
</evidence>
<gene>
    <name evidence="6" type="ORF">DVH21_26355</name>
    <name evidence="7" type="ORF">F6X54_03075</name>
</gene>
<sequence length="194" mass="20925">MPKIQASTVAEHRAAQRAALLDAARALLSEHPEQIPSLADVARHAGLARSSAYSYFKSRTDMFDVLVADTFPRWSAFVEKQMAEARTPGARILAYVEANLQLVARGDHALARALASAGNSEVLATSSRLLHDSLEAPLRAALTEHGASDPDRMAELVQSVVYALSRMIENGLDLPAARGLARELLTPYLRPDAG</sequence>
<reference evidence="6 8" key="2">
    <citation type="submission" date="2018-08" db="EMBL/GenBank/DDBJ databases">
        <title>Streptomyces kandeliansis sp. nov., an endophytic bacterium isolated from mangrove plant.</title>
        <authorList>
            <person name="Wang R."/>
        </authorList>
    </citation>
    <scope>NUCLEOTIDE SEQUENCE [LARGE SCALE GENOMIC DNA]</scope>
    <source>
        <strain evidence="6">110B</strain>
        <strain evidence="8">H14(2018)</strain>
    </source>
</reference>
<dbReference type="Proteomes" id="UP000253958">
    <property type="component" value="Chromosome"/>
</dbReference>
<dbReference type="EMBL" id="CP031263">
    <property type="protein sequence ID" value="AXH93176.1"/>
    <property type="molecule type" value="Genomic_DNA"/>
</dbReference>
<feature type="domain" description="HTH tetR-type" evidence="5">
    <location>
        <begin position="14"/>
        <end position="74"/>
    </location>
</feature>
<dbReference type="EMBL" id="WAAR01000007">
    <property type="protein sequence ID" value="KAB1118563.1"/>
    <property type="molecule type" value="Genomic_DNA"/>
</dbReference>
<evidence type="ECO:0000259" key="5">
    <source>
        <dbReference type="PROSITE" id="PS50977"/>
    </source>
</evidence>
<dbReference type="InterPro" id="IPR001647">
    <property type="entry name" value="HTH_TetR"/>
</dbReference>
<dbReference type="GO" id="GO:0003677">
    <property type="term" value="F:DNA binding"/>
    <property type="evidence" value="ECO:0007669"/>
    <property type="project" value="UniProtKB-UniRule"/>
</dbReference>
<name>A0A6N3K7P9_9ACTN</name>
<evidence type="ECO:0000313" key="7">
    <source>
        <dbReference type="EMBL" id="KAB1118563.1"/>
    </source>
</evidence>
<organism evidence="6 8">
    <name type="scientific">Micromonospora aurantiaca</name>
    <name type="common">nom. illeg.</name>
    <dbReference type="NCBI Taxonomy" id="47850"/>
    <lineage>
        <taxon>Bacteria</taxon>
        <taxon>Bacillati</taxon>
        <taxon>Actinomycetota</taxon>
        <taxon>Actinomycetes</taxon>
        <taxon>Micromonosporales</taxon>
        <taxon>Micromonosporaceae</taxon>
        <taxon>Micromonospora</taxon>
    </lineage>
</organism>
<dbReference type="AlphaFoldDB" id="A0A6N3K7P9"/>
<accession>A0A6N3K7P9</accession>
<keyword evidence="9" id="KW-1185">Reference proteome</keyword>
<evidence type="ECO:0000313" key="8">
    <source>
        <dbReference type="Proteomes" id="UP000253958"/>
    </source>
</evidence>
<keyword evidence="1" id="KW-0805">Transcription regulation</keyword>
<dbReference type="Gene3D" id="1.10.357.10">
    <property type="entry name" value="Tetracycline Repressor, domain 2"/>
    <property type="match status" value="1"/>
</dbReference>
<dbReference type="Pfam" id="PF00440">
    <property type="entry name" value="TetR_N"/>
    <property type="match status" value="1"/>
</dbReference>
<evidence type="ECO:0000256" key="2">
    <source>
        <dbReference type="ARBA" id="ARBA00023125"/>
    </source>
</evidence>
<reference evidence="6 8" key="1">
    <citation type="submission" date="2018-07" db="EMBL/GenBank/DDBJ databases">
        <authorList>
            <person name="Ye Y."/>
        </authorList>
    </citation>
    <scope>NUCLEOTIDE SEQUENCE [LARGE SCALE GENOMIC DNA]</scope>
    <source>
        <strain evidence="6">110B</strain>
        <strain evidence="8">H14(2018)</strain>
    </source>
</reference>
<dbReference type="InterPro" id="IPR009057">
    <property type="entry name" value="Homeodomain-like_sf"/>
</dbReference>
<protein>
    <submittedName>
        <fullName evidence="6">TetR/AcrR family transcriptional regulator</fullName>
    </submittedName>
</protein>
<dbReference type="RefSeq" id="WP_071094539.1">
    <property type="nucleotide sequence ID" value="NZ_CBDRIO010000008.1"/>
</dbReference>
<evidence type="ECO:0000313" key="9">
    <source>
        <dbReference type="Proteomes" id="UP000471364"/>
    </source>
</evidence>
<dbReference type="PROSITE" id="PS50977">
    <property type="entry name" value="HTH_TETR_2"/>
    <property type="match status" value="1"/>
</dbReference>
<dbReference type="PANTHER" id="PTHR47506:SF1">
    <property type="entry name" value="HTH-TYPE TRANSCRIPTIONAL REGULATOR YJDC"/>
    <property type="match status" value="1"/>
</dbReference>
<feature type="DNA-binding region" description="H-T-H motif" evidence="4">
    <location>
        <begin position="37"/>
        <end position="56"/>
    </location>
</feature>
<evidence type="ECO:0000256" key="4">
    <source>
        <dbReference type="PROSITE-ProRule" id="PRU00335"/>
    </source>
</evidence>
<keyword evidence="2 4" id="KW-0238">DNA-binding</keyword>
<dbReference type="Proteomes" id="UP000471364">
    <property type="component" value="Unassembled WGS sequence"/>
</dbReference>